<dbReference type="Pfam" id="PF07690">
    <property type="entry name" value="MFS_1"/>
    <property type="match status" value="1"/>
</dbReference>
<feature type="compositionally biased region" description="Basic and acidic residues" evidence="7">
    <location>
        <begin position="433"/>
        <end position="443"/>
    </location>
</feature>
<evidence type="ECO:0000256" key="3">
    <source>
        <dbReference type="ARBA" id="ARBA00022475"/>
    </source>
</evidence>
<feature type="transmembrane region" description="Helical" evidence="8">
    <location>
        <begin position="394"/>
        <end position="413"/>
    </location>
</feature>
<dbReference type="PANTHER" id="PTHR43266">
    <property type="entry name" value="MACROLIDE-EFFLUX PROTEIN"/>
    <property type="match status" value="1"/>
</dbReference>
<keyword evidence="2" id="KW-0813">Transport</keyword>
<name>A0ABN1QHH0_9ACTN</name>
<evidence type="ECO:0000256" key="7">
    <source>
        <dbReference type="SAM" id="MobiDB-lite"/>
    </source>
</evidence>
<dbReference type="InterPro" id="IPR011701">
    <property type="entry name" value="MFS"/>
</dbReference>
<sequence length="443" mass="45092">MTTEILRFALVWGTSLVSSVGSALTSFVLGVWVYQTTGSVTGFALVMLAAMLPPVLLGPLAGVVADRFDRRKVLVAADCAGGTVTAVLAVLVHTGNLHPVHVCVAAAVGAAAGTFHFTAYQAITPLLVPARHLGRANGLMQLGMAAQIAAPAVAAALLAAVGTGGVILLDLASFAVAVGTLLAVRLPEHVLRPERPAAPPPLRADLVQGWRYLRERRPLLLLALVFTGYNFVYGLAGVLVQPLILAFAPPATLGVLMLAGGCGVLAGSLAMGAWGGPRRRMNGITLFMLAGAAALVLHAPSPSPLLVGAAAAVFLFTLPIVQGCGRTLFQTKVEPAALGRVTGTVQALGQAAQPLAYLAAGPLSEQVAEPLLAPGGALAGSVGVLTGTGDGRGIAALFLLAAVLLAALAATTLTPSLRTLERTLPDTLPDIPPTRHPEVDHAR</sequence>
<keyword evidence="6 8" id="KW-0472">Membrane</keyword>
<dbReference type="Proteomes" id="UP001500665">
    <property type="component" value="Unassembled WGS sequence"/>
</dbReference>
<feature type="transmembrane region" description="Helical" evidence="8">
    <location>
        <begin position="253"/>
        <end position="274"/>
    </location>
</feature>
<dbReference type="EMBL" id="BAAAHH010000004">
    <property type="protein sequence ID" value="GAA0942763.1"/>
    <property type="molecule type" value="Genomic_DNA"/>
</dbReference>
<reference evidence="9 10" key="1">
    <citation type="journal article" date="2019" name="Int. J. Syst. Evol. Microbiol.">
        <title>The Global Catalogue of Microorganisms (GCM) 10K type strain sequencing project: providing services to taxonomists for standard genome sequencing and annotation.</title>
        <authorList>
            <consortium name="The Broad Institute Genomics Platform"/>
            <consortium name="The Broad Institute Genome Sequencing Center for Infectious Disease"/>
            <person name="Wu L."/>
            <person name="Ma J."/>
        </authorList>
    </citation>
    <scope>NUCLEOTIDE SEQUENCE [LARGE SCALE GENOMIC DNA]</scope>
    <source>
        <strain evidence="9 10">JCM 10696</strain>
    </source>
</reference>
<feature type="transmembrane region" description="Helical" evidence="8">
    <location>
        <begin position="219"/>
        <end position="247"/>
    </location>
</feature>
<dbReference type="PANTHER" id="PTHR43266:SF2">
    <property type="entry name" value="MAJOR FACILITATOR SUPERFAMILY (MFS) PROFILE DOMAIN-CONTAINING PROTEIN"/>
    <property type="match status" value="1"/>
</dbReference>
<feature type="transmembrane region" description="Helical" evidence="8">
    <location>
        <begin position="73"/>
        <end position="92"/>
    </location>
</feature>
<keyword evidence="3" id="KW-1003">Cell membrane</keyword>
<feature type="transmembrane region" description="Helical" evidence="8">
    <location>
        <begin position="40"/>
        <end position="61"/>
    </location>
</feature>
<evidence type="ECO:0000313" key="10">
    <source>
        <dbReference type="Proteomes" id="UP001500665"/>
    </source>
</evidence>
<comment type="caution">
    <text evidence="9">The sequence shown here is derived from an EMBL/GenBank/DDBJ whole genome shotgun (WGS) entry which is preliminary data.</text>
</comment>
<evidence type="ECO:0000256" key="2">
    <source>
        <dbReference type="ARBA" id="ARBA00022448"/>
    </source>
</evidence>
<evidence type="ECO:0000256" key="5">
    <source>
        <dbReference type="ARBA" id="ARBA00022989"/>
    </source>
</evidence>
<feature type="region of interest" description="Disordered" evidence="7">
    <location>
        <begin position="423"/>
        <end position="443"/>
    </location>
</feature>
<dbReference type="RefSeq" id="WP_344238011.1">
    <property type="nucleotide sequence ID" value="NZ_BAAAHH010000004.1"/>
</dbReference>
<dbReference type="SUPFAM" id="SSF103473">
    <property type="entry name" value="MFS general substrate transporter"/>
    <property type="match status" value="1"/>
</dbReference>
<comment type="subcellular location">
    <subcellularLocation>
        <location evidence="1">Cell membrane</location>
        <topology evidence="1">Multi-pass membrane protein</topology>
    </subcellularLocation>
</comment>
<feature type="transmembrane region" description="Helical" evidence="8">
    <location>
        <begin position="281"/>
        <end position="299"/>
    </location>
</feature>
<dbReference type="InterPro" id="IPR036259">
    <property type="entry name" value="MFS_trans_sf"/>
</dbReference>
<feature type="transmembrane region" description="Helical" evidence="8">
    <location>
        <begin position="9"/>
        <end position="34"/>
    </location>
</feature>
<evidence type="ECO:0000256" key="6">
    <source>
        <dbReference type="ARBA" id="ARBA00023136"/>
    </source>
</evidence>
<gene>
    <name evidence="9" type="ORF">GCM10009550_14180</name>
</gene>
<protein>
    <recommendedName>
        <fullName evidence="11">MFS transporter</fullName>
    </recommendedName>
</protein>
<feature type="transmembrane region" description="Helical" evidence="8">
    <location>
        <begin position="305"/>
        <end position="324"/>
    </location>
</feature>
<evidence type="ECO:0000256" key="8">
    <source>
        <dbReference type="SAM" id="Phobius"/>
    </source>
</evidence>
<evidence type="ECO:0008006" key="11">
    <source>
        <dbReference type="Google" id="ProtNLM"/>
    </source>
</evidence>
<feature type="transmembrane region" description="Helical" evidence="8">
    <location>
        <begin position="98"/>
        <end position="118"/>
    </location>
</feature>
<dbReference type="Gene3D" id="1.20.1250.20">
    <property type="entry name" value="MFS general substrate transporter like domains"/>
    <property type="match status" value="1"/>
</dbReference>
<evidence type="ECO:0000256" key="1">
    <source>
        <dbReference type="ARBA" id="ARBA00004651"/>
    </source>
</evidence>
<feature type="transmembrane region" description="Helical" evidence="8">
    <location>
        <begin position="139"/>
        <end position="161"/>
    </location>
</feature>
<keyword evidence="10" id="KW-1185">Reference proteome</keyword>
<organism evidence="9 10">
    <name type="scientific">Actinocorallia libanotica</name>
    <dbReference type="NCBI Taxonomy" id="46162"/>
    <lineage>
        <taxon>Bacteria</taxon>
        <taxon>Bacillati</taxon>
        <taxon>Actinomycetota</taxon>
        <taxon>Actinomycetes</taxon>
        <taxon>Streptosporangiales</taxon>
        <taxon>Thermomonosporaceae</taxon>
        <taxon>Actinocorallia</taxon>
    </lineage>
</organism>
<proteinExistence type="predicted"/>
<dbReference type="CDD" id="cd06173">
    <property type="entry name" value="MFS_MefA_like"/>
    <property type="match status" value="1"/>
</dbReference>
<evidence type="ECO:0000256" key="4">
    <source>
        <dbReference type="ARBA" id="ARBA00022692"/>
    </source>
</evidence>
<accession>A0ABN1QHH0</accession>
<keyword evidence="5 8" id="KW-1133">Transmembrane helix</keyword>
<keyword evidence="4 8" id="KW-0812">Transmembrane</keyword>
<evidence type="ECO:0000313" key="9">
    <source>
        <dbReference type="EMBL" id="GAA0942763.1"/>
    </source>
</evidence>